<dbReference type="Pfam" id="PF22936">
    <property type="entry name" value="Pol_BBD"/>
    <property type="match status" value="1"/>
</dbReference>
<feature type="region of interest" description="Disordered" evidence="25">
    <location>
        <begin position="228"/>
        <end position="317"/>
    </location>
</feature>
<evidence type="ECO:0000256" key="9">
    <source>
        <dbReference type="ARBA" id="ARBA00022741"/>
    </source>
</evidence>
<dbReference type="GO" id="GO:0008270">
    <property type="term" value="F:zinc ion binding"/>
    <property type="evidence" value="ECO:0007669"/>
    <property type="project" value="UniProtKB-KW"/>
</dbReference>
<dbReference type="GO" id="GO:0004519">
    <property type="term" value="F:endonuclease activity"/>
    <property type="evidence" value="ECO:0007669"/>
    <property type="project" value="UniProtKB-KW"/>
</dbReference>
<keyword evidence="16" id="KW-0229">DNA integration</keyword>
<keyword evidence="15" id="KW-0694">RNA-binding</keyword>
<dbReference type="InterPro" id="IPR012337">
    <property type="entry name" value="RNaseH-like_sf"/>
</dbReference>
<dbReference type="GO" id="GO:0006397">
    <property type="term" value="P:mRNA processing"/>
    <property type="evidence" value="ECO:0007669"/>
    <property type="project" value="UniProtKB-KW"/>
</dbReference>
<dbReference type="Pfam" id="PF25597">
    <property type="entry name" value="SH3_retrovirus"/>
    <property type="match status" value="1"/>
</dbReference>
<keyword evidence="24" id="KW-0862">Zinc</keyword>
<dbReference type="SUPFAM" id="SSF56672">
    <property type="entry name" value="DNA/RNA polymerases"/>
    <property type="match status" value="1"/>
</dbReference>
<evidence type="ECO:0000256" key="2">
    <source>
        <dbReference type="ARBA" id="ARBA00022578"/>
    </source>
</evidence>
<dbReference type="InterPro" id="IPR036875">
    <property type="entry name" value="Znf_CCHC_sf"/>
</dbReference>
<evidence type="ECO:0000256" key="4">
    <source>
        <dbReference type="ARBA" id="ARBA00022664"/>
    </source>
</evidence>
<dbReference type="GO" id="GO:0005524">
    <property type="term" value="F:ATP binding"/>
    <property type="evidence" value="ECO:0007669"/>
    <property type="project" value="UniProtKB-KW"/>
</dbReference>
<dbReference type="PROSITE" id="PS50994">
    <property type="entry name" value="INTEGRASE"/>
    <property type="match status" value="1"/>
</dbReference>
<dbReference type="InterPro" id="IPR001878">
    <property type="entry name" value="Znf_CCHC"/>
</dbReference>
<dbReference type="PROSITE" id="PS50158">
    <property type="entry name" value="ZF_CCHC"/>
    <property type="match status" value="1"/>
</dbReference>
<evidence type="ECO:0000259" key="26">
    <source>
        <dbReference type="PROSITE" id="PS50158"/>
    </source>
</evidence>
<comment type="catalytic activity">
    <reaction evidence="23">
        <text>DNA(n) + a 2'-deoxyribonucleoside 5'-triphosphate = DNA(n+1) + diphosphate</text>
        <dbReference type="Rhea" id="RHEA:22508"/>
        <dbReference type="Rhea" id="RHEA-COMP:17339"/>
        <dbReference type="Rhea" id="RHEA-COMP:17340"/>
        <dbReference type="ChEBI" id="CHEBI:33019"/>
        <dbReference type="ChEBI" id="CHEBI:61560"/>
        <dbReference type="ChEBI" id="CHEBI:173112"/>
        <dbReference type="EC" id="2.7.7.7"/>
    </reaction>
</comment>
<evidence type="ECO:0000256" key="24">
    <source>
        <dbReference type="PROSITE-ProRule" id="PRU00047"/>
    </source>
</evidence>
<dbReference type="Pfam" id="PF07727">
    <property type="entry name" value="RVT_2"/>
    <property type="match status" value="1"/>
</dbReference>
<keyword evidence="18" id="KW-0239">DNA-directed DNA polymerase</keyword>
<gene>
    <name evidence="28" type="ORF">NLI96_g12486</name>
</gene>
<evidence type="ECO:0000256" key="11">
    <source>
        <dbReference type="ARBA" id="ARBA00022759"/>
    </source>
</evidence>
<feature type="region of interest" description="Disordered" evidence="25">
    <location>
        <begin position="775"/>
        <end position="864"/>
    </location>
</feature>
<evidence type="ECO:0000256" key="21">
    <source>
        <dbReference type="ARBA" id="ARBA00023268"/>
    </source>
</evidence>
<keyword evidence="20" id="KW-0233">DNA recombination</keyword>
<dbReference type="Pfam" id="PF00098">
    <property type="entry name" value="zf-CCHC"/>
    <property type="match status" value="1"/>
</dbReference>
<keyword evidence="24" id="KW-0863">Zinc-finger</keyword>
<dbReference type="GO" id="GO:0015074">
    <property type="term" value="P:DNA integration"/>
    <property type="evidence" value="ECO:0007669"/>
    <property type="project" value="UniProtKB-KW"/>
</dbReference>
<comment type="function">
    <text evidence="1">The aspartyl protease (PR) mediates the proteolytic cleavages of the Gag and Gag-Pol polyproteins after assembly of the VLP.</text>
</comment>
<keyword evidence="10" id="KW-0064">Aspartyl protease</keyword>
<dbReference type="InterPro" id="IPR043502">
    <property type="entry name" value="DNA/RNA_pol_sf"/>
</dbReference>
<evidence type="ECO:0000256" key="5">
    <source>
        <dbReference type="ARBA" id="ARBA00022670"/>
    </source>
</evidence>
<feature type="compositionally biased region" description="Basic residues" evidence="25">
    <location>
        <begin position="286"/>
        <end position="295"/>
    </location>
</feature>
<evidence type="ECO:0000256" key="1">
    <source>
        <dbReference type="ARBA" id="ARBA00002180"/>
    </source>
</evidence>
<reference evidence="28" key="1">
    <citation type="submission" date="2022-07" db="EMBL/GenBank/DDBJ databases">
        <title>Genome Sequence of Physisporinus lineatus.</title>
        <authorList>
            <person name="Buettner E."/>
        </authorList>
    </citation>
    <scope>NUCLEOTIDE SEQUENCE</scope>
    <source>
        <strain evidence="28">VT162</strain>
    </source>
</reference>
<dbReference type="CDD" id="cd09272">
    <property type="entry name" value="RNase_HI_RT_Ty1"/>
    <property type="match status" value="1"/>
</dbReference>
<keyword evidence="19" id="KW-0917">Virion maturation</keyword>
<evidence type="ECO:0000313" key="29">
    <source>
        <dbReference type="Proteomes" id="UP001212997"/>
    </source>
</evidence>
<dbReference type="Gene3D" id="3.30.420.10">
    <property type="entry name" value="Ribonuclease H-like superfamily/Ribonuclease H"/>
    <property type="match status" value="1"/>
</dbReference>
<dbReference type="GO" id="GO:0003887">
    <property type="term" value="F:DNA-directed DNA polymerase activity"/>
    <property type="evidence" value="ECO:0007669"/>
    <property type="project" value="UniProtKB-KW"/>
</dbReference>
<comment type="catalytic activity">
    <reaction evidence="22">
        <text>DNA(n) + a 2'-deoxyribonucleoside 5'-triphosphate = DNA(n+1) + diphosphate</text>
        <dbReference type="Rhea" id="RHEA:22508"/>
        <dbReference type="Rhea" id="RHEA-COMP:17339"/>
        <dbReference type="Rhea" id="RHEA-COMP:17340"/>
        <dbReference type="ChEBI" id="CHEBI:33019"/>
        <dbReference type="ChEBI" id="CHEBI:61560"/>
        <dbReference type="ChEBI" id="CHEBI:173112"/>
        <dbReference type="EC" id="2.7.7.49"/>
    </reaction>
</comment>
<dbReference type="Pfam" id="PF14223">
    <property type="entry name" value="Retrotran_gag_2"/>
    <property type="match status" value="1"/>
</dbReference>
<feature type="compositionally biased region" description="Low complexity" evidence="25">
    <location>
        <begin position="239"/>
        <end position="255"/>
    </location>
</feature>
<dbReference type="Gene3D" id="4.10.60.10">
    <property type="entry name" value="Zinc finger, CCHC-type"/>
    <property type="match status" value="1"/>
</dbReference>
<dbReference type="GO" id="GO:0006508">
    <property type="term" value="P:proteolysis"/>
    <property type="evidence" value="ECO:0007669"/>
    <property type="project" value="UniProtKB-KW"/>
</dbReference>
<evidence type="ECO:0000256" key="22">
    <source>
        <dbReference type="ARBA" id="ARBA00048173"/>
    </source>
</evidence>
<protein>
    <submittedName>
        <fullName evidence="28">Uncharacterized protein</fullName>
    </submittedName>
</protein>
<evidence type="ECO:0000259" key="27">
    <source>
        <dbReference type="PROSITE" id="PS50994"/>
    </source>
</evidence>
<keyword evidence="3" id="KW-1188">Viral release from host cell</keyword>
<evidence type="ECO:0000256" key="7">
    <source>
        <dbReference type="ARBA" id="ARBA00022722"/>
    </source>
</evidence>
<keyword evidence="9" id="KW-0547">Nucleotide-binding</keyword>
<name>A0AAD5YCC6_9APHY</name>
<keyword evidence="21" id="KW-0511">Multifunctional enzyme</keyword>
<accession>A0AAD5YCC6</accession>
<feature type="compositionally biased region" description="Polar residues" evidence="25">
    <location>
        <begin position="792"/>
        <end position="801"/>
    </location>
</feature>
<evidence type="ECO:0000256" key="17">
    <source>
        <dbReference type="ARBA" id="ARBA00022918"/>
    </source>
</evidence>
<dbReference type="EMBL" id="JANAWD010001075">
    <property type="protein sequence ID" value="KAJ3474389.1"/>
    <property type="molecule type" value="Genomic_DNA"/>
</dbReference>
<sequence>MSTSSSNPNDHFDLKAPTSDRGSVRITKLLDDGANWILYKEELTSAVGAKGLRRYLMGTEKEPVAPTAQGVDEEADEKYEIAKDNWQSKHDTIKSLFYQSLPETLKLKISNLTRASEAWQVVCNKYDKQGEFVQSNILERMSALETPEDGDPRPNLETMERLRMEYAAAGGELTDSQYKVYLIRVLPSSYRPAIRALRATTENRTDPSTGKAMPLTPEELINTVTAIARDDQPSKPVDSSKSTALVASSSSSTSQLDKDTCANCGKKGHWKKDCWSKGGGAEGKRPGRRKGKGKGKGKESASANVADAGDKEKEKGSNGNYAFAVKTNFAEVESAALPPLAHLLDSGASRHFNPRQEAFTNLHPITPSPITSADGRTFHATAEGDVQVKLTDGSRTVSFTLKNVLYAPGMPIALVSVFLMVNGGLSAHFKKDGCHIMSPTQSTLLVVQPKAGLYPMYTVQSLPTPPTPQIDSALVSAPQKLTLTQLHRIMGHSYPPALRKMVAEGIVTGVSLEDGPAEFCEACVQAKHTRAQYPQERSSPRATKYGERIHSDVWGKAQVKSLGGKEYFVTFIDDATDETRVYFMARKSEVFQKYKDFVAWAKVQRGAKEIKELQSDRGGEYSSNEFKEFLASQGTVQRLTTHDSPQQNGKAERKNRTYLEHVRAILFDSGLPKNLWAEALAHTNFLCNCTTTSNTPGSTPFEKATGKKPNLAGLPRWGSKVWVHVEDSGKLEPKSVEGRWVGFDSESKAHRVYFEAKRSVSVERNVRFEPESVPVALGTQSEGEQVKEVVQSAPNSSKGPETSSSTPSLPTDTKSDAPSIPQPPETPGNSSVAPEETPADPGRSQGDSQTQSRTSGRTRLAPRWVRDIQAGIGTTGGRGAQKVPQSILQPENAKLVMEEMSMGGFLEGEGQIFACIAMAGDEPTHQEAMAGPEKKEWLEAEGVEMGRLKEMRTFELVEKPPGAKVVGSVWVLKKKRDENNVLLKRKARICAQGFSQVPGVDFGRTSAPTARLSSLRFILALAAAQDWEIHQIDFKNAYLNGDLDEEIYMKQPPGWEEPGRENWVCRLLKAIYGLKQAGHQWYLKVKELFEDLGLQRCEYDQGVFYLHLPDLNLIVAIHVDDCTLVANSLAVMNRFKGELAARFEISDLGEVRFLLGFEIHRDRRARTISLSQPGYIDTLLARFNQIDANPTPTPLDPHTNLYLPITDLMRLEMRQKPYSQLVGSLIYAAICTRPDIQFAISILAQFMADPAPFHWEAAKRVLRYLKGTRDYSLTFGGDLTDLMGYTDADWGSQAHRHSISGFVFKFCGGAISWGSRKQPLISLSSTEAEYIAASETVRELLWLRFLISEITIPITDSITLYCDNQSAIRIASSGLINPRTKHIDIRYHFIRQVLNSDSVALEYCPTKDMVADILTKALPRPRLDYLVEKLGLRRA</sequence>
<keyword evidence="7" id="KW-0540">Nuclease</keyword>
<dbReference type="GO" id="GO:0005634">
    <property type="term" value="C:nucleus"/>
    <property type="evidence" value="ECO:0007669"/>
    <property type="project" value="UniProtKB-ARBA"/>
</dbReference>
<feature type="domain" description="CCHC-type" evidence="26">
    <location>
        <begin position="261"/>
        <end position="274"/>
    </location>
</feature>
<dbReference type="InterPro" id="IPR013103">
    <property type="entry name" value="RVT_2"/>
</dbReference>
<keyword evidence="18" id="KW-0808">Transferase</keyword>
<feature type="domain" description="Integrase catalytic" evidence="27">
    <location>
        <begin position="536"/>
        <end position="708"/>
    </location>
</feature>
<keyword evidence="2" id="KW-0815">Transposition</keyword>
<evidence type="ECO:0000256" key="6">
    <source>
        <dbReference type="ARBA" id="ARBA00022695"/>
    </source>
</evidence>
<dbReference type="InterPro" id="IPR036397">
    <property type="entry name" value="RNaseH_sf"/>
</dbReference>
<dbReference type="InterPro" id="IPR039537">
    <property type="entry name" value="Retrotran_Ty1/copia-like"/>
</dbReference>
<dbReference type="SMART" id="SM00343">
    <property type="entry name" value="ZnF_C2HC"/>
    <property type="match status" value="1"/>
</dbReference>
<evidence type="ECO:0000256" key="23">
    <source>
        <dbReference type="ARBA" id="ARBA00049244"/>
    </source>
</evidence>
<keyword evidence="17" id="KW-0695">RNA-directed DNA polymerase</keyword>
<evidence type="ECO:0000256" key="13">
    <source>
        <dbReference type="ARBA" id="ARBA00022840"/>
    </source>
</evidence>
<evidence type="ECO:0000256" key="25">
    <source>
        <dbReference type="SAM" id="MobiDB-lite"/>
    </source>
</evidence>
<dbReference type="GO" id="GO:0006310">
    <property type="term" value="P:DNA recombination"/>
    <property type="evidence" value="ECO:0007669"/>
    <property type="project" value="UniProtKB-KW"/>
</dbReference>
<evidence type="ECO:0000256" key="18">
    <source>
        <dbReference type="ARBA" id="ARBA00022932"/>
    </source>
</evidence>
<keyword evidence="8" id="KW-0479">Metal-binding</keyword>
<dbReference type="GO" id="GO:0003964">
    <property type="term" value="F:RNA-directed DNA polymerase activity"/>
    <property type="evidence" value="ECO:0007669"/>
    <property type="project" value="UniProtKB-KW"/>
</dbReference>
<dbReference type="InterPro" id="IPR001584">
    <property type="entry name" value="Integrase_cat-core"/>
</dbReference>
<dbReference type="PANTHER" id="PTHR42648">
    <property type="entry name" value="TRANSPOSASE, PUTATIVE-RELATED"/>
    <property type="match status" value="1"/>
</dbReference>
<keyword evidence="11" id="KW-0255">Endonuclease</keyword>
<dbReference type="SUPFAM" id="SSF53098">
    <property type="entry name" value="Ribonuclease H-like"/>
    <property type="match status" value="1"/>
</dbReference>
<comment type="caution">
    <text evidence="28">The sequence shown here is derived from an EMBL/GenBank/DDBJ whole genome shotgun (WGS) entry which is preliminary data.</text>
</comment>
<keyword evidence="6" id="KW-0548">Nucleotidyltransferase</keyword>
<keyword evidence="14" id="KW-0460">Magnesium</keyword>
<evidence type="ECO:0000256" key="8">
    <source>
        <dbReference type="ARBA" id="ARBA00022723"/>
    </source>
</evidence>
<dbReference type="GO" id="GO:0004190">
    <property type="term" value="F:aspartic-type endopeptidase activity"/>
    <property type="evidence" value="ECO:0007669"/>
    <property type="project" value="UniProtKB-KW"/>
</dbReference>
<evidence type="ECO:0000313" key="28">
    <source>
        <dbReference type="EMBL" id="KAJ3474389.1"/>
    </source>
</evidence>
<dbReference type="GO" id="GO:0032196">
    <property type="term" value="P:transposition"/>
    <property type="evidence" value="ECO:0007669"/>
    <property type="project" value="UniProtKB-KW"/>
</dbReference>
<organism evidence="28 29">
    <name type="scientific">Meripilus lineatus</name>
    <dbReference type="NCBI Taxonomy" id="2056292"/>
    <lineage>
        <taxon>Eukaryota</taxon>
        <taxon>Fungi</taxon>
        <taxon>Dikarya</taxon>
        <taxon>Basidiomycota</taxon>
        <taxon>Agaricomycotina</taxon>
        <taxon>Agaricomycetes</taxon>
        <taxon>Polyporales</taxon>
        <taxon>Meripilaceae</taxon>
        <taxon>Meripilus</taxon>
    </lineage>
</organism>
<evidence type="ECO:0000256" key="19">
    <source>
        <dbReference type="ARBA" id="ARBA00023113"/>
    </source>
</evidence>
<keyword evidence="13" id="KW-0067">ATP-binding</keyword>
<evidence type="ECO:0000256" key="12">
    <source>
        <dbReference type="ARBA" id="ARBA00022801"/>
    </source>
</evidence>
<keyword evidence="4" id="KW-0507">mRNA processing</keyword>
<evidence type="ECO:0000256" key="10">
    <source>
        <dbReference type="ARBA" id="ARBA00022750"/>
    </source>
</evidence>
<dbReference type="InterPro" id="IPR054722">
    <property type="entry name" value="PolX-like_BBD"/>
</dbReference>
<keyword evidence="5" id="KW-0645">Protease</keyword>
<feature type="compositionally biased region" description="Polar residues" evidence="25">
    <location>
        <begin position="845"/>
        <end position="857"/>
    </location>
</feature>
<feature type="compositionally biased region" description="Low complexity" evidence="25">
    <location>
        <begin position="802"/>
        <end position="812"/>
    </location>
</feature>
<dbReference type="GO" id="GO:0003723">
    <property type="term" value="F:RNA binding"/>
    <property type="evidence" value="ECO:0007669"/>
    <property type="project" value="UniProtKB-KW"/>
</dbReference>
<evidence type="ECO:0000256" key="15">
    <source>
        <dbReference type="ARBA" id="ARBA00022884"/>
    </source>
</evidence>
<evidence type="ECO:0000256" key="16">
    <source>
        <dbReference type="ARBA" id="ARBA00022908"/>
    </source>
</evidence>
<evidence type="ECO:0000256" key="3">
    <source>
        <dbReference type="ARBA" id="ARBA00022612"/>
    </source>
</evidence>
<evidence type="ECO:0000256" key="14">
    <source>
        <dbReference type="ARBA" id="ARBA00022842"/>
    </source>
</evidence>
<dbReference type="SUPFAM" id="SSF57756">
    <property type="entry name" value="Retrovirus zinc finger-like domains"/>
    <property type="match status" value="1"/>
</dbReference>
<evidence type="ECO:0000256" key="20">
    <source>
        <dbReference type="ARBA" id="ARBA00023172"/>
    </source>
</evidence>
<proteinExistence type="predicted"/>
<dbReference type="InterPro" id="IPR057670">
    <property type="entry name" value="SH3_retrovirus"/>
</dbReference>
<keyword evidence="29" id="KW-1185">Reference proteome</keyword>
<dbReference type="Pfam" id="PF00665">
    <property type="entry name" value="rve"/>
    <property type="match status" value="1"/>
</dbReference>
<keyword evidence="12" id="KW-0378">Hydrolase</keyword>
<dbReference type="Proteomes" id="UP001212997">
    <property type="component" value="Unassembled WGS sequence"/>
</dbReference>
<dbReference type="PANTHER" id="PTHR42648:SF11">
    <property type="entry name" value="TRANSPOSON TY4-P GAG-POL POLYPROTEIN"/>
    <property type="match status" value="1"/>
</dbReference>